<dbReference type="GO" id="GO:0005829">
    <property type="term" value="C:cytosol"/>
    <property type="evidence" value="ECO:0007669"/>
    <property type="project" value="TreeGrafter"/>
</dbReference>
<dbReference type="AlphaFoldDB" id="A0A8C4L659"/>
<dbReference type="PANTHER" id="PTHR12681">
    <property type="entry name" value="ZINC FINGER-CONTAINING PROTEIN P48ZNF"/>
    <property type="match status" value="1"/>
</dbReference>
<dbReference type="OMA" id="CIEDKTF"/>
<dbReference type="GO" id="GO:0003729">
    <property type="term" value="F:mRNA binding"/>
    <property type="evidence" value="ECO:0007669"/>
    <property type="project" value="TreeGrafter"/>
</dbReference>
<protein>
    <submittedName>
        <fullName evidence="1">Uncharacterized protein</fullName>
    </submittedName>
</protein>
<name>A0A8C4L659_EQUAS</name>
<reference evidence="1" key="1">
    <citation type="submission" date="2023-03" db="UniProtKB">
        <authorList>
            <consortium name="Ensembl"/>
        </authorList>
    </citation>
    <scope>IDENTIFICATION</scope>
</reference>
<dbReference type="PANTHER" id="PTHR12681:SF0">
    <property type="entry name" value="ZINC FINGER CCCH DOMAIN-CONTAINING PROTEIN 15"/>
    <property type="match status" value="1"/>
</dbReference>
<dbReference type="Ensembl" id="ENSEAST00005004486.1">
    <property type="protein sequence ID" value="ENSEASP00005004094.1"/>
    <property type="gene ID" value="ENSEASG00005003092.1"/>
</dbReference>
<evidence type="ECO:0000313" key="1">
    <source>
        <dbReference type="Ensembl" id="ENSEASP00005004094.1"/>
    </source>
</evidence>
<dbReference type="GO" id="GO:0002181">
    <property type="term" value="P:cytoplasmic translation"/>
    <property type="evidence" value="ECO:0007669"/>
    <property type="project" value="TreeGrafter"/>
</dbReference>
<accession>A0A8C4L659</accession>
<organism evidence="1">
    <name type="scientific">Equus asinus asinus</name>
    <dbReference type="NCBI Taxonomy" id="83772"/>
    <lineage>
        <taxon>Eukaryota</taxon>
        <taxon>Metazoa</taxon>
        <taxon>Chordata</taxon>
        <taxon>Craniata</taxon>
        <taxon>Vertebrata</taxon>
        <taxon>Euteleostomi</taxon>
        <taxon>Mammalia</taxon>
        <taxon>Eutheria</taxon>
        <taxon>Laurasiatheria</taxon>
        <taxon>Perissodactyla</taxon>
        <taxon>Equidae</taxon>
        <taxon>Equus</taxon>
    </lineage>
</organism>
<sequence>MPCSGHSGRSRLPPPAGGQIPRRCLAVLKSGWCHLSPRCPPRNKLRLGAKIIQDKTFGLKNKKGAKQQKFIKAAAHQVQSGQQNPHQAKDDKKQGLQELKELFAPGVAAHKASNGASPSSFLNFCLLPLLILTLVGGSRMQQFLLWCFHGDFLVP</sequence>
<proteinExistence type="predicted"/>